<keyword evidence="2" id="KW-1185">Reference proteome</keyword>
<proteinExistence type="predicted"/>
<dbReference type="EMBL" id="JAGINU010000001">
    <property type="protein sequence ID" value="MBP2369532.1"/>
    <property type="molecule type" value="Genomic_DNA"/>
</dbReference>
<dbReference type="InterPro" id="IPR036928">
    <property type="entry name" value="AS_sf"/>
</dbReference>
<evidence type="ECO:0000313" key="1">
    <source>
        <dbReference type="EMBL" id="MBP2369532.1"/>
    </source>
</evidence>
<evidence type="ECO:0000313" key="2">
    <source>
        <dbReference type="Proteomes" id="UP001519295"/>
    </source>
</evidence>
<organism evidence="1 2">
    <name type="scientific">Pseudonocardia parietis</name>
    <dbReference type="NCBI Taxonomy" id="570936"/>
    <lineage>
        <taxon>Bacteria</taxon>
        <taxon>Bacillati</taxon>
        <taxon>Actinomycetota</taxon>
        <taxon>Actinomycetes</taxon>
        <taxon>Pseudonocardiales</taxon>
        <taxon>Pseudonocardiaceae</taxon>
        <taxon>Pseudonocardia</taxon>
    </lineage>
</organism>
<comment type="caution">
    <text evidence="1">The sequence shown here is derived from an EMBL/GenBank/DDBJ whole genome shotgun (WGS) entry which is preliminary data.</text>
</comment>
<dbReference type="SUPFAM" id="SSF75304">
    <property type="entry name" value="Amidase signature (AS) enzymes"/>
    <property type="match status" value="1"/>
</dbReference>
<dbReference type="Proteomes" id="UP001519295">
    <property type="component" value="Unassembled WGS sequence"/>
</dbReference>
<accession>A0ABS4VZZ5</accession>
<sequence>MEDNIDVAGVPTTATCPVYTYRPDRDATAVALLCSVGPG</sequence>
<name>A0ABS4VZZ5_9PSEU</name>
<dbReference type="Gene3D" id="3.90.1300.10">
    <property type="entry name" value="Amidase signature (AS) domain"/>
    <property type="match status" value="1"/>
</dbReference>
<protein>
    <submittedName>
        <fullName evidence="1">Asp-tRNA(Asn)/Glu-tRNA(Gln) amidotransferase A subunit family amidase</fullName>
    </submittedName>
</protein>
<gene>
    <name evidence="1" type="ORF">JOF36_005228</name>
</gene>
<reference evidence="1 2" key="1">
    <citation type="submission" date="2021-03" db="EMBL/GenBank/DDBJ databases">
        <title>Sequencing the genomes of 1000 actinobacteria strains.</title>
        <authorList>
            <person name="Klenk H.-P."/>
        </authorList>
    </citation>
    <scope>NUCLEOTIDE SEQUENCE [LARGE SCALE GENOMIC DNA]</scope>
    <source>
        <strain evidence="1 2">DSM 45256</strain>
    </source>
</reference>